<evidence type="ECO:0000313" key="2">
    <source>
        <dbReference type="Proteomes" id="UP001595755"/>
    </source>
</evidence>
<keyword evidence="2" id="KW-1185">Reference proteome</keyword>
<dbReference type="Proteomes" id="UP001595755">
    <property type="component" value="Unassembled WGS sequence"/>
</dbReference>
<organism evidence="1 2">
    <name type="scientific">Cohnella boryungensis</name>
    <dbReference type="NCBI Taxonomy" id="768479"/>
    <lineage>
        <taxon>Bacteria</taxon>
        <taxon>Bacillati</taxon>
        <taxon>Bacillota</taxon>
        <taxon>Bacilli</taxon>
        <taxon>Bacillales</taxon>
        <taxon>Paenibacillaceae</taxon>
        <taxon>Cohnella</taxon>
    </lineage>
</organism>
<evidence type="ECO:0000313" key="1">
    <source>
        <dbReference type="EMBL" id="MFC4305062.1"/>
    </source>
</evidence>
<sequence>MASTAYHFYAGGNTARGFVSLFPSSLQKLERLYVVRGGAGLGKLCGLRSLGERLAATGLEVWFIHSPSDAAALDGLIVPELRAGILDDTTPSAHAPELAGIAVHDVNLGEACEQERLLACEAAVESLKNEISQRFESAYAGFAEALRVHDDWEKIYIGNMDFAAADRLTQRCEQELFGERRKEGEGRAKHRFLGAATPQGAIDCVPNLTEGLRRYLIKGRPGSGKSTMLKKLALTAAERGFDAEIYHCGFDPNSLDMIIVRELGFAIFDSTAPHEYFPDRPGDQVVDMYSGCIQPGTDEAHSAPLTALKEQYGAKMKQSIQLLAEARSLQDRLEELYAESLDSARLDRILAEFEQEIARLAAVRS</sequence>
<accession>A0ABV8SCD6</accession>
<dbReference type="SUPFAM" id="SSF52540">
    <property type="entry name" value="P-loop containing nucleoside triphosphate hydrolases"/>
    <property type="match status" value="1"/>
</dbReference>
<reference evidence="2" key="1">
    <citation type="journal article" date="2019" name="Int. J. Syst. Evol. Microbiol.">
        <title>The Global Catalogue of Microorganisms (GCM) 10K type strain sequencing project: providing services to taxonomists for standard genome sequencing and annotation.</title>
        <authorList>
            <consortium name="The Broad Institute Genomics Platform"/>
            <consortium name="The Broad Institute Genome Sequencing Center for Infectious Disease"/>
            <person name="Wu L."/>
            <person name="Ma J."/>
        </authorList>
    </citation>
    <scope>NUCLEOTIDE SEQUENCE [LARGE SCALE GENOMIC DNA]</scope>
    <source>
        <strain evidence="2">CGMCC 4.1641</strain>
    </source>
</reference>
<name>A0ABV8SCD6_9BACL</name>
<dbReference type="Gene3D" id="3.40.50.300">
    <property type="entry name" value="P-loop containing nucleotide triphosphate hydrolases"/>
    <property type="match status" value="1"/>
</dbReference>
<dbReference type="EMBL" id="JBHSED010000035">
    <property type="protein sequence ID" value="MFC4305062.1"/>
    <property type="molecule type" value="Genomic_DNA"/>
</dbReference>
<comment type="caution">
    <text evidence="1">The sequence shown here is derived from an EMBL/GenBank/DDBJ whole genome shotgun (WGS) entry which is preliminary data.</text>
</comment>
<proteinExistence type="predicted"/>
<protein>
    <submittedName>
        <fullName evidence="1">PRK06851 family protein</fullName>
    </submittedName>
</protein>
<gene>
    <name evidence="1" type="ORF">ACFO1S_16640</name>
</gene>
<dbReference type="RefSeq" id="WP_204603490.1">
    <property type="nucleotide sequence ID" value="NZ_JBHSED010000035.1"/>
</dbReference>
<dbReference type="InterPro" id="IPR027417">
    <property type="entry name" value="P-loop_NTPase"/>
</dbReference>